<comment type="similarity">
    <text evidence="1">Belongs to the carbohydrate kinase PfkB family.</text>
</comment>
<evidence type="ECO:0000256" key="9">
    <source>
        <dbReference type="ARBA" id="ARBA00050729"/>
    </source>
</evidence>
<dbReference type="Gene3D" id="3.40.1190.20">
    <property type="match status" value="1"/>
</dbReference>
<dbReference type="RefSeq" id="WP_019824487.1">
    <property type="nucleotide sequence ID" value="NZ_AJZD02000003.1"/>
</dbReference>
<evidence type="ECO:0000256" key="5">
    <source>
        <dbReference type="ARBA" id="ARBA00022840"/>
    </source>
</evidence>
<dbReference type="GO" id="GO:0008673">
    <property type="term" value="F:2-dehydro-3-deoxygluconokinase activity"/>
    <property type="evidence" value="ECO:0007669"/>
    <property type="project" value="UniProtKB-EC"/>
</dbReference>
<evidence type="ECO:0000313" key="17">
    <source>
        <dbReference type="Proteomes" id="UP000094802"/>
    </source>
</evidence>
<feature type="domain" description="Carbohydrate kinase PfkB" evidence="15">
    <location>
        <begin position="1"/>
        <end position="313"/>
    </location>
</feature>
<dbReference type="GO" id="GO:0042840">
    <property type="term" value="P:D-glucuronate catabolic process"/>
    <property type="evidence" value="ECO:0007669"/>
    <property type="project" value="TreeGrafter"/>
</dbReference>
<organism evidence="16 17">
    <name type="scientific">Vibrio splendidus 12E03</name>
    <dbReference type="NCBI Taxonomy" id="1191305"/>
    <lineage>
        <taxon>Bacteria</taxon>
        <taxon>Pseudomonadati</taxon>
        <taxon>Pseudomonadota</taxon>
        <taxon>Gammaproteobacteria</taxon>
        <taxon>Vibrionales</taxon>
        <taxon>Vibrionaceae</taxon>
        <taxon>Vibrio</taxon>
    </lineage>
</organism>
<dbReference type="InterPro" id="IPR011611">
    <property type="entry name" value="PfkB_dom"/>
</dbReference>
<keyword evidence="4 16" id="KW-0418">Kinase</keyword>
<dbReference type="Proteomes" id="UP000094802">
    <property type="component" value="Unassembled WGS sequence"/>
</dbReference>
<evidence type="ECO:0000256" key="7">
    <source>
        <dbReference type="ARBA" id="ARBA00043951"/>
    </source>
</evidence>
<evidence type="ECO:0000256" key="13">
    <source>
        <dbReference type="ARBA" id="ARBA00075711"/>
    </source>
</evidence>
<dbReference type="OrthoDB" id="9776822at2"/>
<dbReference type="FunFam" id="3.40.1190.20:FF:000011">
    <property type="entry name" value="2-dehydro-3-deoxygluconokinase, putative"/>
    <property type="match status" value="1"/>
</dbReference>
<protein>
    <recommendedName>
        <fullName evidence="12">2-dehydro-3-deoxygluconokinase</fullName>
        <ecNumber evidence="11">2.7.1.45</ecNumber>
    </recommendedName>
    <alternativeName>
        <fullName evidence="13">2-keto-3-deoxygluconokinase</fullName>
    </alternativeName>
    <alternativeName>
        <fullName evidence="14">3-deoxy-2-oxo-D-gluconate kinase</fullName>
    </alternativeName>
    <alternativeName>
        <fullName evidence="8">KDG kinase</fullName>
    </alternativeName>
</protein>
<dbReference type="PANTHER" id="PTHR43085">
    <property type="entry name" value="HEXOKINASE FAMILY MEMBER"/>
    <property type="match status" value="1"/>
</dbReference>
<evidence type="ECO:0000256" key="14">
    <source>
        <dbReference type="ARBA" id="ARBA00080545"/>
    </source>
</evidence>
<evidence type="ECO:0000256" key="4">
    <source>
        <dbReference type="ARBA" id="ARBA00022777"/>
    </source>
</evidence>
<dbReference type="InterPro" id="IPR002173">
    <property type="entry name" value="Carboh/pur_kinase_PfkB_CS"/>
</dbReference>
<evidence type="ECO:0000256" key="6">
    <source>
        <dbReference type="ARBA" id="ARBA00023277"/>
    </source>
</evidence>
<evidence type="ECO:0000256" key="10">
    <source>
        <dbReference type="ARBA" id="ARBA00054997"/>
    </source>
</evidence>
<dbReference type="InterPro" id="IPR029056">
    <property type="entry name" value="Ribokinase-like"/>
</dbReference>
<dbReference type="GO" id="GO:0006974">
    <property type="term" value="P:DNA damage response"/>
    <property type="evidence" value="ECO:0007669"/>
    <property type="project" value="TreeGrafter"/>
</dbReference>
<reference evidence="16 17" key="1">
    <citation type="journal article" date="2012" name="Science">
        <title>Ecological populations of bacteria act as socially cohesive units of antibiotic production and resistance.</title>
        <authorList>
            <person name="Cordero O.X."/>
            <person name="Wildschutte H."/>
            <person name="Kirkup B."/>
            <person name="Proehl S."/>
            <person name="Ngo L."/>
            <person name="Hussain F."/>
            <person name="Le Roux F."/>
            <person name="Mincer T."/>
            <person name="Polz M.F."/>
        </authorList>
    </citation>
    <scope>NUCLEOTIDE SEQUENCE [LARGE SCALE GENOMIC DNA]</scope>
    <source>
        <strain evidence="16 17">12E03</strain>
    </source>
</reference>
<dbReference type="CDD" id="cd01166">
    <property type="entry name" value="KdgK"/>
    <property type="match status" value="1"/>
</dbReference>
<proteinExistence type="inferred from homology"/>
<accession>A0A1E5FY06</accession>
<dbReference type="GO" id="GO:0005524">
    <property type="term" value="F:ATP binding"/>
    <property type="evidence" value="ECO:0007669"/>
    <property type="project" value="UniProtKB-KW"/>
</dbReference>
<dbReference type="EC" id="2.7.1.45" evidence="11"/>
<comment type="catalytic activity">
    <reaction evidence="9">
        <text>2-dehydro-3-deoxy-D-gluconate + ATP = 2-dehydro-3-deoxy-6-phospho-D-gluconate + ADP + H(+)</text>
        <dbReference type="Rhea" id="RHEA:14797"/>
        <dbReference type="ChEBI" id="CHEBI:15378"/>
        <dbReference type="ChEBI" id="CHEBI:30616"/>
        <dbReference type="ChEBI" id="CHEBI:57569"/>
        <dbReference type="ChEBI" id="CHEBI:57990"/>
        <dbReference type="ChEBI" id="CHEBI:456216"/>
        <dbReference type="EC" id="2.7.1.45"/>
    </reaction>
</comment>
<comment type="caution">
    <text evidence="16">The sequence shown here is derived from an EMBL/GenBank/DDBJ whole genome shotgun (WGS) entry which is preliminary data.</text>
</comment>
<evidence type="ECO:0000256" key="1">
    <source>
        <dbReference type="ARBA" id="ARBA00010688"/>
    </source>
</evidence>
<evidence type="ECO:0000256" key="8">
    <source>
        <dbReference type="ARBA" id="ARBA00044254"/>
    </source>
</evidence>
<keyword evidence="3" id="KW-0547">Nucleotide-binding</keyword>
<dbReference type="PANTHER" id="PTHR43085:SF15">
    <property type="entry name" value="2-DEHYDRO-3-DEOXYGLUCONOKINASE"/>
    <property type="match status" value="1"/>
</dbReference>
<dbReference type="SUPFAM" id="SSF53613">
    <property type="entry name" value="Ribokinase-like"/>
    <property type="match status" value="1"/>
</dbReference>
<dbReference type="GO" id="GO:0005829">
    <property type="term" value="C:cytosol"/>
    <property type="evidence" value="ECO:0007669"/>
    <property type="project" value="TreeGrafter"/>
</dbReference>
<dbReference type="GO" id="GO:0019698">
    <property type="term" value="P:D-galacturonate catabolic process"/>
    <property type="evidence" value="ECO:0007669"/>
    <property type="project" value="TreeGrafter"/>
</dbReference>
<gene>
    <name evidence="16" type="ORF">A142_02155</name>
</gene>
<dbReference type="EMBL" id="AJZD02000003">
    <property type="protein sequence ID" value="OEF95387.1"/>
    <property type="molecule type" value="Genomic_DNA"/>
</dbReference>
<evidence type="ECO:0000256" key="11">
    <source>
        <dbReference type="ARBA" id="ARBA00066369"/>
    </source>
</evidence>
<comment type="pathway">
    <text evidence="7">Carbohydrate acid metabolism; 2-dehydro-3-deoxy-D-gluconate degradation; D-glyceraldehyde 3-phosphate and pyruvate from 2-dehydro-3-deoxy-D-gluconate: step 1/2.</text>
</comment>
<evidence type="ECO:0000256" key="12">
    <source>
        <dbReference type="ARBA" id="ARBA00067931"/>
    </source>
</evidence>
<dbReference type="PROSITE" id="PS00584">
    <property type="entry name" value="PFKB_KINASES_2"/>
    <property type="match status" value="1"/>
</dbReference>
<keyword evidence="6" id="KW-0119">Carbohydrate metabolism</keyword>
<comment type="function">
    <text evidence="10">Catalyzes the phosphorylation of 2-keto-3-deoxygluconate (KDG) to produce 2-keto-3-deoxy-6-phosphogluconate (KDPG).</text>
</comment>
<dbReference type="InterPro" id="IPR050306">
    <property type="entry name" value="PfkB_Carbo_kinase"/>
</dbReference>
<dbReference type="AlphaFoldDB" id="A0A1E5FY06"/>
<evidence type="ECO:0000256" key="3">
    <source>
        <dbReference type="ARBA" id="ARBA00022741"/>
    </source>
</evidence>
<keyword evidence="2" id="KW-0808">Transferase</keyword>
<keyword evidence="5" id="KW-0067">ATP-binding</keyword>
<name>A0A1E5FY06_VIBSP</name>
<evidence type="ECO:0000256" key="2">
    <source>
        <dbReference type="ARBA" id="ARBA00022679"/>
    </source>
</evidence>
<sequence length="326" mass="35681">MTHIAIIGECMIELNGAPFGNMQQSYGGDTLNAAIYLNRSAAVSNPMSCNNTTNPAIRTSYVSALGSDAISQEMLNRWQDEGLSTEFVLIDEQRSPGLYLIQLDDVGERTFLYWRNDSSARYMVQHPDFDKIANQLRDVDMVFLSGISLAILPHSDQLKLLTIIESLRERGVTIAFDSNYRPKLWSSEAATKECYLLGYKTTDIALVTFDDEQLLWSDQTPQDTITRLHALGVKTVVVKLGAEGCLISESLVNEPVKIITTPVETVVDSTSAGDSFNGGFLSCYLAGGSIEEACHQGNALAGLVIQHHGAIIPKSITDTLSNPIKK</sequence>
<dbReference type="Pfam" id="PF00294">
    <property type="entry name" value="PfkB"/>
    <property type="match status" value="1"/>
</dbReference>
<evidence type="ECO:0000313" key="16">
    <source>
        <dbReference type="EMBL" id="OEF95387.1"/>
    </source>
</evidence>
<evidence type="ECO:0000259" key="15">
    <source>
        <dbReference type="Pfam" id="PF00294"/>
    </source>
</evidence>